<reference evidence="1" key="1">
    <citation type="thesis" date="2021" institute="BYU ScholarsArchive" country="Provo, UT, USA">
        <title>Applications of and Algorithms for Genome Assembly and Genomic Analyses with an Emphasis on Marine Teleosts.</title>
        <authorList>
            <person name="Pickett B.D."/>
        </authorList>
    </citation>
    <scope>NUCLEOTIDE SEQUENCE</scope>
    <source>
        <strain evidence="1">HI-2016</strain>
    </source>
</reference>
<dbReference type="EMBL" id="JAFBMS010000687">
    <property type="protein sequence ID" value="KAG9330230.1"/>
    <property type="molecule type" value="Genomic_DNA"/>
</dbReference>
<keyword evidence="2" id="KW-1185">Reference proteome</keyword>
<comment type="caution">
    <text evidence="1">The sequence shown here is derived from an EMBL/GenBank/DDBJ whole genome shotgun (WGS) entry which is preliminary data.</text>
</comment>
<dbReference type="Proteomes" id="UP000824540">
    <property type="component" value="Unassembled WGS sequence"/>
</dbReference>
<dbReference type="AlphaFoldDB" id="A0A8T2MSR0"/>
<sequence>MTTSCRLTVFLPSESAASTPTQRHQTDPLPASVDLFLQLIQKRFVVRRSLREQRGKALPFTSSREAMEHRAEPTQQGVTSANAALKIERVYCGGRVRRLGGVG</sequence>
<gene>
    <name evidence="1" type="ORF">JZ751_026031</name>
</gene>
<protein>
    <submittedName>
        <fullName evidence="1">Uncharacterized protein</fullName>
    </submittedName>
</protein>
<accession>A0A8T2MSR0</accession>
<name>A0A8T2MSR0_9TELE</name>
<evidence type="ECO:0000313" key="1">
    <source>
        <dbReference type="EMBL" id="KAG9330230.1"/>
    </source>
</evidence>
<proteinExistence type="predicted"/>
<organism evidence="1 2">
    <name type="scientific">Albula glossodonta</name>
    <name type="common">roundjaw bonefish</name>
    <dbReference type="NCBI Taxonomy" id="121402"/>
    <lineage>
        <taxon>Eukaryota</taxon>
        <taxon>Metazoa</taxon>
        <taxon>Chordata</taxon>
        <taxon>Craniata</taxon>
        <taxon>Vertebrata</taxon>
        <taxon>Euteleostomi</taxon>
        <taxon>Actinopterygii</taxon>
        <taxon>Neopterygii</taxon>
        <taxon>Teleostei</taxon>
        <taxon>Albuliformes</taxon>
        <taxon>Albulidae</taxon>
        <taxon>Albula</taxon>
    </lineage>
</organism>
<evidence type="ECO:0000313" key="2">
    <source>
        <dbReference type="Proteomes" id="UP000824540"/>
    </source>
</evidence>